<feature type="region of interest" description="Disordered" evidence="1">
    <location>
        <begin position="124"/>
        <end position="162"/>
    </location>
</feature>
<feature type="non-terminal residue" evidence="3">
    <location>
        <position position="162"/>
    </location>
</feature>
<name>A0A9P6J3I4_MORAP</name>
<proteinExistence type="predicted"/>
<feature type="transmembrane region" description="Helical" evidence="2">
    <location>
        <begin position="22"/>
        <end position="42"/>
    </location>
</feature>
<gene>
    <name evidence="3" type="ORF">BGZ70_008532</name>
</gene>
<dbReference type="Proteomes" id="UP000738359">
    <property type="component" value="Unassembled WGS sequence"/>
</dbReference>
<sequence length="162" mass="16327">MARRGGGGGGGGDGSGWSEETTYIVCGVIGGIFVLYMIYWCYKRSNKQDTSSQSTAAATVPGTAGPATIVSVQNSNHHSSAQAQPLLSNYYAGPTSQGPLPPQPVPSGMYPSYAPVGTPATPYAQPSPFGNAAAPPPVPYSGMPSPHAGGYAPMPAPGASQP</sequence>
<feature type="compositionally biased region" description="Polar residues" evidence="1">
    <location>
        <begin position="70"/>
        <end position="87"/>
    </location>
</feature>
<comment type="caution">
    <text evidence="3">The sequence shown here is derived from an EMBL/GenBank/DDBJ whole genome shotgun (WGS) entry which is preliminary data.</text>
</comment>
<dbReference type="OrthoDB" id="10476552at2759"/>
<keyword evidence="2" id="KW-0812">Transmembrane</keyword>
<evidence type="ECO:0000313" key="4">
    <source>
        <dbReference type="Proteomes" id="UP000738359"/>
    </source>
</evidence>
<organism evidence="3 4">
    <name type="scientific">Mortierella alpina</name>
    <name type="common">Oleaginous fungus</name>
    <name type="synonym">Mortierella renispora</name>
    <dbReference type="NCBI Taxonomy" id="64518"/>
    <lineage>
        <taxon>Eukaryota</taxon>
        <taxon>Fungi</taxon>
        <taxon>Fungi incertae sedis</taxon>
        <taxon>Mucoromycota</taxon>
        <taxon>Mortierellomycotina</taxon>
        <taxon>Mortierellomycetes</taxon>
        <taxon>Mortierellales</taxon>
        <taxon>Mortierellaceae</taxon>
        <taxon>Mortierella</taxon>
    </lineage>
</organism>
<keyword evidence="2" id="KW-1133">Transmembrane helix</keyword>
<feature type="compositionally biased region" description="Low complexity" evidence="1">
    <location>
        <begin position="55"/>
        <end position="68"/>
    </location>
</feature>
<keyword evidence="2" id="KW-0472">Membrane</keyword>
<evidence type="ECO:0000313" key="3">
    <source>
        <dbReference type="EMBL" id="KAF9960633.1"/>
    </source>
</evidence>
<evidence type="ECO:0000256" key="1">
    <source>
        <dbReference type="SAM" id="MobiDB-lite"/>
    </source>
</evidence>
<dbReference type="AlphaFoldDB" id="A0A9P6J3I4"/>
<protein>
    <submittedName>
        <fullName evidence="3">Uncharacterized protein</fullName>
    </submittedName>
</protein>
<evidence type="ECO:0000256" key="2">
    <source>
        <dbReference type="SAM" id="Phobius"/>
    </source>
</evidence>
<feature type="region of interest" description="Disordered" evidence="1">
    <location>
        <begin position="53"/>
        <end position="112"/>
    </location>
</feature>
<keyword evidence="4" id="KW-1185">Reference proteome</keyword>
<feature type="compositionally biased region" description="Low complexity" evidence="1">
    <location>
        <begin position="140"/>
        <end position="162"/>
    </location>
</feature>
<reference evidence="3" key="1">
    <citation type="journal article" date="2020" name="Fungal Divers.">
        <title>Resolving the Mortierellaceae phylogeny through synthesis of multi-gene phylogenetics and phylogenomics.</title>
        <authorList>
            <person name="Vandepol N."/>
            <person name="Liber J."/>
            <person name="Desiro A."/>
            <person name="Na H."/>
            <person name="Kennedy M."/>
            <person name="Barry K."/>
            <person name="Grigoriev I.V."/>
            <person name="Miller A.N."/>
            <person name="O'Donnell K."/>
            <person name="Stajich J.E."/>
            <person name="Bonito G."/>
        </authorList>
    </citation>
    <scope>NUCLEOTIDE SEQUENCE</scope>
    <source>
        <strain evidence="3">CK1249</strain>
    </source>
</reference>
<dbReference type="EMBL" id="JAAAHY010000619">
    <property type="protein sequence ID" value="KAF9960633.1"/>
    <property type="molecule type" value="Genomic_DNA"/>
</dbReference>
<accession>A0A9P6J3I4</accession>